<dbReference type="Proteomes" id="UP001461498">
    <property type="component" value="Unassembled WGS sequence"/>
</dbReference>
<protein>
    <submittedName>
        <fullName evidence="1">Uncharacterized protein</fullName>
    </submittedName>
</protein>
<proteinExistence type="predicted"/>
<organism evidence="1 2">
    <name type="scientific">Rhynocoris fuscipes</name>
    <dbReference type="NCBI Taxonomy" id="488301"/>
    <lineage>
        <taxon>Eukaryota</taxon>
        <taxon>Metazoa</taxon>
        <taxon>Ecdysozoa</taxon>
        <taxon>Arthropoda</taxon>
        <taxon>Hexapoda</taxon>
        <taxon>Insecta</taxon>
        <taxon>Pterygota</taxon>
        <taxon>Neoptera</taxon>
        <taxon>Paraneoptera</taxon>
        <taxon>Hemiptera</taxon>
        <taxon>Heteroptera</taxon>
        <taxon>Panheteroptera</taxon>
        <taxon>Cimicomorpha</taxon>
        <taxon>Reduviidae</taxon>
        <taxon>Harpactorinae</taxon>
        <taxon>Harpactorini</taxon>
        <taxon>Rhynocoris</taxon>
    </lineage>
</organism>
<dbReference type="EMBL" id="JAPXFL010000004">
    <property type="protein sequence ID" value="KAK9507202.1"/>
    <property type="molecule type" value="Genomic_DNA"/>
</dbReference>
<reference evidence="1 2" key="1">
    <citation type="submission" date="2022-12" db="EMBL/GenBank/DDBJ databases">
        <title>Chromosome-level genome assembly of true bugs.</title>
        <authorList>
            <person name="Ma L."/>
            <person name="Li H."/>
        </authorList>
    </citation>
    <scope>NUCLEOTIDE SEQUENCE [LARGE SCALE GENOMIC DNA]</scope>
    <source>
        <strain evidence="1">Lab_2022b</strain>
    </source>
</reference>
<gene>
    <name evidence="1" type="ORF">O3M35_007110</name>
</gene>
<comment type="caution">
    <text evidence="1">The sequence shown here is derived from an EMBL/GenBank/DDBJ whole genome shotgun (WGS) entry which is preliminary data.</text>
</comment>
<dbReference type="AlphaFoldDB" id="A0AAW1D9J4"/>
<accession>A0AAW1D9J4</accession>
<evidence type="ECO:0000313" key="1">
    <source>
        <dbReference type="EMBL" id="KAK9507202.1"/>
    </source>
</evidence>
<evidence type="ECO:0000313" key="2">
    <source>
        <dbReference type="Proteomes" id="UP001461498"/>
    </source>
</evidence>
<sequence length="79" mass="9105">MQLFAFDTTLRCADYIKISSESDQQCYQQKSSKLRNLCPPYLKKGLRQLKNLLCSILILLNLDLISFWATSAKQGCHFT</sequence>
<name>A0AAW1D9J4_9HEMI</name>
<keyword evidence="2" id="KW-1185">Reference proteome</keyword>